<evidence type="ECO:0000313" key="1">
    <source>
        <dbReference type="EMBL" id="MBB6251456.1"/>
    </source>
</evidence>
<accession>A0A7X0AY46</accession>
<evidence type="ECO:0000313" key="2">
    <source>
        <dbReference type="Proteomes" id="UP000539175"/>
    </source>
</evidence>
<dbReference type="RefSeq" id="WP_184799976.1">
    <property type="nucleotide sequence ID" value="NZ_JACIIZ010000005.1"/>
</dbReference>
<comment type="caution">
    <text evidence="1">The sequence shown here is derived from an EMBL/GenBank/DDBJ whole genome shotgun (WGS) entry which is preliminary data.</text>
</comment>
<protein>
    <submittedName>
        <fullName evidence="1">Uncharacterized protein</fullName>
    </submittedName>
</protein>
<reference evidence="1 2" key="1">
    <citation type="submission" date="2020-08" db="EMBL/GenBank/DDBJ databases">
        <title>Genomic Encyclopedia of Type Strains, Phase IV (KMG-IV): sequencing the most valuable type-strain genomes for metagenomic binning, comparative biology and taxonomic classification.</title>
        <authorList>
            <person name="Goeker M."/>
        </authorList>
    </citation>
    <scope>NUCLEOTIDE SEQUENCE [LARGE SCALE GENOMIC DNA]</scope>
    <source>
        <strain evidence="1 2">DSM 22198</strain>
    </source>
</reference>
<dbReference type="AlphaFoldDB" id="A0A7X0AY46"/>
<organism evidence="1 2">
    <name type="scientific">Nitrospirillum iridis</name>
    <dbReference type="NCBI Taxonomy" id="765888"/>
    <lineage>
        <taxon>Bacteria</taxon>
        <taxon>Pseudomonadati</taxon>
        <taxon>Pseudomonadota</taxon>
        <taxon>Alphaproteobacteria</taxon>
        <taxon>Rhodospirillales</taxon>
        <taxon>Azospirillaceae</taxon>
        <taxon>Nitrospirillum</taxon>
    </lineage>
</organism>
<gene>
    <name evidence="1" type="ORF">FHS74_002007</name>
</gene>
<keyword evidence="2" id="KW-1185">Reference proteome</keyword>
<sequence length="242" mass="26546">MAAANPSITSDPAVQQAEADLDRQLAQGAHQIVIDATGRRVDRASFPVGRVPAGMTLVQFWRLDFPIAGQSLNYDDPAVQHLLQDMLSIRRLDAGGLTALLSRIRRTLLDAYGTAKGGLMAAALMARCQQAIERPEDFPPLLSDDELRTGYTATGRIAKGFHYGAWVNNAAAAESNRARVVGSTWLPAWLRETCQALSRGPATPINLMFIYIGKILGTGEDYNNARHLAYRDEMNRRRMAIP</sequence>
<dbReference type="EMBL" id="JACIIZ010000005">
    <property type="protein sequence ID" value="MBB6251456.1"/>
    <property type="molecule type" value="Genomic_DNA"/>
</dbReference>
<dbReference type="Proteomes" id="UP000539175">
    <property type="component" value="Unassembled WGS sequence"/>
</dbReference>
<proteinExistence type="predicted"/>
<name>A0A7X0AY46_9PROT</name>